<keyword evidence="1" id="KW-0175">Coiled coil</keyword>
<feature type="region of interest" description="Disordered" evidence="2">
    <location>
        <begin position="1"/>
        <end position="194"/>
    </location>
</feature>
<feature type="region of interest" description="Disordered" evidence="2">
    <location>
        <begin position="208"/>
        <end position="257"/>
    </location>
</feature>
<feature type="region of interest" description="Disordered" evidence="2">
    <location>
        <begin position="510"/>
        <end position="530"/>
    </location>
</feature>
<evidence type="ECO:0000313" key="3">
    <source>
        <dbReference type="EMBL" id="KAJ4393397.1"/>
    </source>
</evidence>
<gene>
    <name evidence="3" type="primary">NOT4_2</name>
    <name evidence="3" type="ORF">N0V93_002607</name>
</gene>
<keyword evidence="3" id="KW-0012">Acyltransferase</keyword>
<sequence>MAAKKGQAEVPKSVASPLAPETPIDSISSLKMKKSDKKPMPVLNIAAATKAATPSKKSNPSSTVTSAVDKPDDSAFPALPTPGGTSVSSPATRGPKTLRVVGTPKTETPPAVSAGPSAPPPTIRHAYSGLQRPETPASSENVSDSASIISASVSASRTNSPPPISRIGSAAVRTTTKSQQRKARKEATKKEAAAIAVAPKVEPEVEIAPIMGRKKKQKKEKPAQPKETTPVVENRPVSPSPADKVVEKMDEKVDDKVIDKESKPVVAAEEKVSVYRQAVNESISLDEGLVPRPRRKEDNISTGEMKPNADRPIPTPAAIAQELANEGLIASPGSLIIEKPVSSTSHRPEHPLPVPKNGFPDMKYLLTQEHQEALLAGKSVHMIVDGQRTMFTPNGDCIRNLTAAEEQRYLFLQRRISANHGDPTVYVHPRYAVGGGFSVIKGRAVANGPPSFFPQGPLGGDGDDDDALPSVEDPVHKMTREEALGNINQSILTRFNLGTMNLSSLVDRQHASPDPLFEEPASPHQHTAQAGVSKNVLKTLEPLFNNLTANALQSQDASGEAFSGLAQTMPSPPTTKVPSAAKGSALAGITSMSPEDMEASLAMARKEVEKLERSLNQVIKKNRRLLSLSSSAGSMVGTGDAHVMRKREVLRRGVARVGLGTAAHFGIDARTLGVSYGFALRATVAAFLMLERIALWALVRAYKVAAWTARLIVAMLDWIGATY</sequence>
<evidence type="ECO:0000256" key="1">
    <source>
        <dbReference type="SAM" id="Coils"/>
    </source>
</evidence>
<feature type="region of interest" description="Disordered" evidence="2">
    <location>
        <begin position="293"/>
        <end position="313"/>
    </location>
</feature>
<dbReference type="EMBL" id="JAPEVB010000002">
    <property type="protein sequence ID" value="KAJ4393397.1"/>
    <property type="molecule type" value="Genomic_DNA"/>
</dbReference>
<comment type="caution">
    <text evidence="3">The sequence shown here is derived from an EMBL/GenBank/DDBJ whole genome shotgun (WGS) entry which is preliminary data.</text>
</comment>
<feature type="coiled-coil region" evidence="1">
    <location>
        <begin position="601"/>
        <end position="628"/>
    </location>
</feature>
<feature type="compositionally biased region" description="Low complexity" evidence="2">
    <location>
        <begin position="46"/>
        <end position="58"/>
    </location>
</feature>
<name>A0A9W8YYY7_9PEZI</name>
<accession>A0A9W8YYY7</accession>
<feature type="compositionally biased region" description="Low complexity" evidence="2">
    <location>
        <begin position="142"/>
        <end position="156"/>
    </location>
</feature>
<proteinExistence type="predicted"/>
<dbReference type="OrthoDB" id="1923159at2759"/>
<feature type="compositionally biased region" description="Basic and acidic residues" evidence="2">
    <location>
        <begin position="244"/>
        <end position="257"/>
    </location>
</feature>
<evidence type="ECO:0000313" key="4">
    <source>
        <dbReference type="Proteomes" id="UP001140453"/>
    </source>
</evidence>
<evidence type="ECO:0000256" key="2">
    <source>
        <dbReference type="SAM" id="MobiDB-lite"/>
    </source>
</evidence>
<keyword evidence="3" id="KW-0808">Transferase</keyword>
<reference evidence="3" key="1">
    <citation type="submission" date="2022-10" db="EMBL/GenBank/DDBJ databases">
        <title>Tapping the CABI collections for fungal endophytes: first genome assemblies for Collariella, Neodidymelliopsis, Ascochyta clinopodiicola, Didymella pomorum, Didymosphaeria variabile, Neocosmospora piperis and Neocucurbitaria cava.</title>
        <authorList>
            <person name="Hill R."/>
        </authorList>
    </citation>
    <scope>NUCLEOTIDE SEQUENCE</scope>
    <source>
        <strain evidence="3">IMI 355082</strain>
    </source>
</reference>
<organism evidence="3 4">
    <name type="scientific">Gnomoniopsis smithogilvyi</name>
    <dbReference type="NCBI Taxonomy" id="1191159"/>
    <lineage>
        <taxon>Eukaryota</taxon>
        <taxon>Fungi</taxon>
        <taxon>Dikarya</taxon>
        <taxon>Ascomycota</taxon>
        <taxon>Pezizomycotina</taxon>
        <taxon>Sordariomycetes</taxon>
        <taxon>Sordariomycetidae</taxon>
        <taxon>Diaporthales</taxon>
        <taxon>Gnomoniaceae</taxon>
        <taxon>Gnomoniopsis</taxon>
    </lineage>
</organism>
<protein>
    <submittedName>
        <fullName evidence="3">Transcriptional repressor general negative regulator of transcription subunit 4</fullName>
        <ecNumber evidence="3">2.3.2.27</ecNumber>
    </submittedName>
</protein>
<keyword evidence="4" id="KW-1185">Reference proteome</keyword>
<dbReference type="EC" id="2.3.2.27" evidence="3"/>
<dbReference type="AlphaFoldDB" id="A0A9W8YYY7"/>
<dbReference type="Proteomes" id="UP001140453">
    <property type="component" value="Unassembled WGS sequence"/>
</dbReference>
<dbReference type="GO" id="GO:0061630">
    <property type="term" value="F:ubiquitin protein ligase activity"/>
    <property type="evidence" value="ECO:0007669"/>
    <property type="project" value="UniProtKB-EC"/>
</dbReference>